<dbReference type="InterPro" id="IPR017853">
    <property type="entry name" value="GH"/>
</dbReference>
<evidence type="ECO:0000259" key="9">
    <source>
        <dbReference type="Pfam" id="PF21317"/>
    </source>
</evidence>
<protein>
    <recommendedName>
        <fullName evidence="5">Beta-galactosidase</fullName>
        <ecNumber evidence="5">3.2.1.23</ecNumber>
    </recommendedName>
</protein>
<evidence type="ECO:0000256" key="7">
    <source>
        <dbReference type="SAM" id="SignalP"/>
    </source>
</evidence>
<dbReference type="AlphaFoldDB" id="A0A8S1CEI0"/>
<dbReference type="SUPFAM" id="SSF49785">
    <property type="entry name" value="Galactose-binding domain-like"/>
    <property type="match status" value="1"/>
</dbReference>
<dbReference type="InterPro" id="IPR019801">
    <property type="entry name" value="Glyco_hydro_35_CS"/>
</dbReference>
<dbReference type="Pfam" id="PF01301">
    <property type="entry name" value="Glyco_hydro_35"/>
    <property type="match status" value="1"/>
</dbReference>
<dbReference type="GO" id="GO:0004565">
    <property type="term" value="F:beta-galactosidase activity"/>
    <property type="evidence" value="ECO:0007669"/>
    <property type="project" value="UniProtKB-EC"/>
</dbReference>
<comment type="catalytic activity">
    <reaction evidence="5">
        <text>Hydrolysis of terminal non-reducing beta-D-galactose residues in beta-D-galactosides.</text>
        <dbReference type="EC" id="3.2.1.23"/>
    </reaction>
</comment>
<evidence type="ECO:0000259" key="8">
    <source>
        <dbReference type="Pfam" id="PF01301"/>
    </source>
</evidence>
<dbReference type="InterPro" id="IPR048912">
    <property type="entry name" value="BetaGal1-like_ABD1"/>
</dbReference>
<organism evidence="11 12">
    <name type="scientific">Cloeon dipterum</name>
    <dbReference type="NCBI Taxonomy" id="197152"/>
    <lineage>
        <taxon>Eukaryota</taxon>
        <taxon>Metazoa</taxon>
        <taxon>Ecdysozoa</taxon>
        <taxon>Arthropoda</taxon>
        <taxon>Hexapoda</taxon>
        <taxon>Insecta</taxon>
        <taxon>Pterygota</taxon>
        <taxon>Palaeoptera</taxon>
        <taxon>Ephemeroptera</taxon>
        <taxon>Pisciforma</taxon>
        <taxon>Baetidae</taxon>
        <taxon>Cloeon</taxon>
    </lineage>
</organism>
<feature type="signal peptide" evidence="7">
    <location>
        <begin position="1"/>
        <end position="20"/>
    </location>
</feature>
<dbReference type="FunFam" id="3.20.20.80:FF:000115">
    <property type="entry name" value="Beta-galactosidase"/>
    <property type="match status" value="1"/>
</dbReference>
<evidence type="ECO:0000256" key="1">
    <source>
        <dbReference type="ARBA" id="ARBA00009809"/>
    </source>
</evidence>
<dbReference type="PRINTS" id="PR00742">
    <property type="entry name" value="GLHYDRLASE35"/>
</dbReference>
<dbReference type="OrthoDB" id="1657402at2759"/>
<keyword evidence="7" id="KW-0732">Signal</keyword>
<evidence type="ECO:0000256" key="2">
    <source>
        <dbReference type="ARBA" id="ARBA00022801"/>
    </source>
</evidence>
<dbReference type="SUPFAM" id="SSF51445">
    <property type="entry name" value="(Trans)glycosidases"/>
    <property type="match status" value="1"/>
</dbReference>
<comment type="caution">
    <text evidence="11">The sequence shown here is derived from an EMBL/GenBank/DDBJ whole genome shotgun (WGS) entry which is preliminary data.</text>
</comment>
<reference evidence="11 12" key="1">
    <citation type="submission" date="2020-04" db="EMBL/GenBank/DDBJ databases">
        <authorList>
            <person name="Alioto T."/>
            <person name="Alioto T."/>
            <person name="Gomez Garrido J."/>
        </authorList>
    </citation>
    <scope>NUCLEOTIDE SEQUENCE [LARGE SCALE GENOMIC DNA]</scope>
</reference>
<evidence type="ECO:0000256" key="4">
    <source>
        <dbReference type="PIRSR" id="PIRSR006336-1"/>
    </source>
</evidence>
<dbReference type="Pfam" id="PF21467">
    <property type="entry name" value="BetaGal_gal-bd"/>
    <property type="match status" value="1"/>
</dbReference>
<dbReference type="EC" id="3.2.1.23" evidence="5"/>
<feature type="domain" description="Beta-galactosidase 1-like first all-beta" evidence="9">
    <location>
        <begin position="437"/>
        <end position="554"/>
    </location>
</feature>
<dbReference type="InterPro" id="IPR001944">
    <property type="entry name" value="Glycoside_Hdrlase_35"/>
</dbReference>
<dbReference type="PANTHER" id="PTHR23421">
    <property type="entry name" value="BETA-GALACTOSIDASE RELATED"/>
    <property type="match status" value="1"/>
</dbReference>
<evidence type="ECO:0000313" key="11">
    <source>
        <dbReference type="EMBL" id="CAB3370137.1"/>
    </source>
</evidence>
<dbReference type="InterPro" id="IPR008979">
    <property type="entry name" value="Galactose-bd-like_sf"/>
</dbReference>
<feature type="domain" description="Glycoside hydrolase 35 catalytic" evidence="8">
    <location>
        <begin position="45"/>
        <end position="373"/>
    </location>
</feature>
<dbReference type="PROSITE" id="PS01182">
    <property type="entry name" value="GLYCOSYL_HYDROL_F35"/>
    <property type="match status" value="1"/>
</dbReference>
<keyword evidence="2 5" id="KW-0378">Hydrolase</keyword>
<dbReference type="EMBL" id="CADEPI010000050">
    <property type="protein sequence ID" value="CAB3370137.1"/>
    <property type="molecule type" value="Genomic_DNA"/>
</dbReference>
<dbReference type="PIRSF" id="PIRSF006336">
    <property type="entry name" value="B-gal"/>
    <property type="match status" value="1"/>
</dbReference>
<dbReference type="GO" id="GO:0005975">
    <property type="term" value="P:carbohydrate metabolic process"/>
    <property type="evidence" value="ECO:0007669"/>
    <property type="project" value="InterPro"/>
</dbReference>
<proteinExistence type="inferred from homology"/>
<feature type="active site" description="Nucleophile" evidence="4">
    <location>
        <position position="280"/>
    </location>
</feature>
<dbReference type="Proteomes" id="UP000494165">
    <property type="component" value="Unassembled WGS sequence"/>
</dbReference>
<dbReference type="Gene3D" id="2.60.120.260">
    <property type="entry name" value="Galactose-binding domain-like"/>
    <property type="match status" value="2"/>
</dbReference>
<accession>A0A8S1CEI0</accession>
<evidence type="ECO:0000256" key="3">
    <source>
        <dbReference type="ARBA" id="ARBA00023295"/>
    </source>
</evidence>
<dbReference type="InterPro" id="IPR026283">
    <property type="entry name" value="B-gal_1-like"/>
</dbReference>
<keyword evidence="3 5" id="KW-0326">Glycosidase</keyword>
<evidence type="ECO:0000259" key="10">
    <source>
        <dbReference type="Pfam" id="PF21467"/>
    </source>
</evidence>
<keyword evidence="12" id="KW-1185">Reference proteome</keyword>
<name>A0A8S1CEI0_9INSE</name>
<feature type="active site" description="Proton donor" evidence="4">
    <location>
        <position position="200"/>
    </location>
</feature>
<feature type="domain" description="Beta-galactosidase galactose-binding" evidence="10">
    <location>
        <begin position="579"/>
        <end position="638"/>
    </location>
</feature>
<dbReference type="InterPro" id="IPR031330">
    <property type="entry name" value="Gly_Hdrlase_35_cat"/>
</dbReference>
<gene>
    <name evidence="11" type="ORF">CLODIP_2_CD12169</name>
</gene>
<feature type="chain" id="PRO_5035712414" description="Beta-galactosidase" evidence="7">
    <location>
        <begin position="21"/>
        <end position="661"/>
    </location>
</feature>
<dbReference type="FunFam" id="2.60.120.260:FF:000049">
    <property type="entry name" value="Beta-galactosidase"/>
    <property type="match status" value="1"/>
</dbReference>
<evidence type="ECO:0000256" key="5">
    <source>
        <dbReference type="RuleBase" id="RU000675"/>
    </source>
</evidence>
<dbReference type="Pfam" id="PF21317">
    <property type="entry name" value="BetaGal_ABD_1"/>
    <property type="match status" value="1"/>
</dbReference>
<comment type="similarity">
    <text evidence="1 6">Belongs to the glycosyl hydrolase 35 family.</text>
</comment>
<evidence type="ECO:0000313" key="12">
    <source>
        <dbReference type="Proteomes" id="UP000494165"/>
    </source>
</evidence>
<sequence>MGRLSMTLGSILLVMALASSQDLPTVYEYYTEGGITSGLETGSNQFILNGKDITLYSGSIHYYRVVPEYWRDRLKRMRAAGLNAIETYVPWNLHEPKMGVFDFGQGGNDFSRLLDIRQFLQIAQEEDLLVILRPGPYICAEWEFGGLPSWLLRYPDIKVRTSDPIFVGHVRQYLDQLMAQVVDLQFTSGGPIIAVQIENEYGAFGEPTEIKDRVYLGAIRDAYVENGIRELLFTCDTPANSSDTGALPGYLQMANFNTDPEIQFELLKELQPGMPLMSMEYWTGWFDHWFESQHNFGNTPENFARYLQTIFNYNASVNFYMFHGGSAFGFMNGANVFDFFPNYAADVSSYDYGAPLSEAGDYTEKYTRAQELIALDNKVQTLTPSPPPQNPKTAYPAVTMQEFITYDQIIQQIPTELVIQIGSVTNMEALDINDGNGQAYGLVVYRSQIDLSTTAQLQITGRIRDVAMVVVDGEQKTKRPASQLALLGFGYWTQENSTFLLEGAAAGTNTLDVIVENWGRNNFGQPSDFDQRKGLYGELAVDGVALNDITAIPLEFKSSWVQGLTGWQTLAGGEALSGPLLLRTTFSITGAPTDTFLDMSAWSKGSIFVNGFHLGRFFHLGPLRTNYIPAPLLKEGLNEIIVFEHYLPADQLQFTDTPILE</sequence>
<dbReference type="InterPro" id="IPR048913">
    <property type="entry name" value="BetaGal_gal-bd"/>
</dbReference>
<evidence type="ECO:0000256" key="6">
    <source>
        <dbReference type="RuleBase" id="RU003679"/>
    </source>
</evidence>
<dbReference type="Gene3D" id="3.20.20.80">
    <property type="entry name" value="Glycosidases"/>
    <property type="match status" value="1"/>
</dbReference>